<evidence type="ECO:0000256" key="3">
    <source>
        <dbReference type="ARBA" id="ARBA00022723"/>
    </source>
</evidence>
<keyword evidence="4 7" id="KW-0560">Oxidoreductase</keyword>
<dbReference type="PROSITE" id="PS00086">
    <property type="entry name" value="CYTOCHROME_P450"/>
    <property type="match status" value="1"/>
</dbReference>
<dbReference type="EMBL" id="GHES01017167">
    <property type="protein sequence ID" value="MPA47726.1"/>
    <property type="molecule type" value="Transcribed_RNA"/>
</dbReference>
<dbReference type="GO" id="GO:0020037">
    <property type="term" value="F:heme binding"/>
    <property type="evidence" value="ECO:0007669"/>
    <property type="project" value="InterPro"/>
</dbReference>
<keyword evidence="5 6" id="KW-0408">Iron</keyword>
<dbReference type="InterPro" id="IPR002401">
    <property type="entry name" value="Cyt_P450_E_grp-I"/>
</dbReference>
<evidence type="ECO:0008006" key="10">
    <source>
        <dbReference type="Google" id="ProtNLM"/>
    </source>
</evidence>
<dbReference type="GO" id="GO:0006629">
    <property type="term" value="P:lipid metabolic process"/>
    <property type="evidence" value="ECO:0007669"/>
    <property type="project" value="UniProtKB-ARBA"/>
</dbReference>
<evidence type="ECO:0000256" key="6">
    <source>
        <dbReference type="PIRSR" id="PIRSR602401-1"/>
    </source>
</evidence>
<evidence type="ECO:0000256" key="7">
    <source>
        <dbReference type="RuleBase" id="RU000461"/>
    </source>
</evidence>
<keyword evidence="6 7" id="KW-0349">Heme</keyword>
<proteinExistence type="inferred from homology"/>
<evidence type="ECO:0000256" key="1">
    <source>
        <dbReference type="ARBA" id="ARBA00001971"/>
    </source>
</evidence>
<sequence length="524" mass="59726">MAFDHGAMAIIPYLEIILVLLLVLFLCFWSRNTLKWPKSSTLTIKCWPLVGMLPGLLQNAHRIHEFATEVLEANGCTFIFKGPWFANADMVVTCDPANIHHILSKNFSNYPKGPEFVKIFDILGDGIFNADSELWEFHRKTAMSLIYDAKFQNFIEKTSWGKVEKGLVPVLDHVSELGLEVDLQDLFQRFTYDATCILALGYDPASLCVDLPLVPSEKAFGDAEEAVLYRHILPESCWKLQRWLQIGKERKLSKAVETFDHFLAHCISLKRQQLLENQEEEDDFDCLLTAFMQVCKENNSDKFLRDTLLSLVFAGRDTVSAALTWFFWLVARNPLVETKIREEMRTKLNLRKDEKFMRHFNVQESSRLVYLHGALCEALRLFPPVPLQHKAPLQPDILPSGHRIDSNTKTVLSFYSMGRMESIWGKDCLEFKPERWISERGGGIKHVPSFKFVAFNAGPRSCLGKQMAFIQMKIVATTVIHNYHVQPVQGHPISPSNSVVLTMKHGFKVKVTKCTFNGGGNGAR</sequence>
<organism evidence="9">
    <name type="scientific">Davidia involucrata</name>
    <name type="common">Dove tree</name>
    <dbReference type="NCBI Taxonomy" id="16924"/>
    <lineage>
        <taxon>Eukaryota</taxon>
        <taxon>Viridiplantae</taxon>
        <taxon>Streptophyta</taxon>
        <taxon>Embryophyta</taxon>
        <taxon>Tracheophyta</taxon>
        <taxon>Spermatophyta</taxon>
        <taxon>Magnoliopsida</taxon>
        <taxon>eudicotyledons</taxon>
        <taxon>Gunneridae</taxon>
        <taxon>Pentapetalae</taxon>
        <taxon>asterids</taxon>
        <taxon>Cornales</taxon>
        <taxon>Nyssaceae</taxon>
        <taxon>Davidia</taxon>
    </lineage>
</organism>
<dbReference type="InterPro" id="IPR017972">
    <property type="entry name" value="Cyt_P450_CS"/>
</dbReference>
<keyword evidence="3 6" id="KW-0479">Metal-binding</keyword>
<keyword evidence="8" id="KW-0812">Transmembrane</keyword>
<dbReference type="Gene3D" id="1.10.630.10">
    <property type="entry name" value="Cytochrome P450"/>
    <property type="match status" value="1"/>
</dbReference>
<comment type="similarity">
    <text evidence="2 7">Belongs to the cytochrome P450 family.</text>
</comment>
<protein>
    <recommendedName>
        <fullName evidence="10">Unspecific monooxygenase</fullName>
    </recommendedName>
</protein>
<accession>A0A5B6ZWB1</accession>
<dbReference type="PRINTS" id="PR00463">
    <property type="entry name" value="EP450I"/>
</dbReference>
<dbReference type="CDD" id="cd11064">
    <property type="entry name" value="CYP86A"/>
    <property type="match status" value="1"/>
</dbReference>
<dbReference type="GO" id="GO:0004497">
    <property type="term" value="F:monooxygenase activity"/>
    <property type="evidence" value="ECO:0007669"/>
    <property type="project" value="UniProtKB-KW"/>
</dbReference>
<evidence type="ECO:0000313" key="9">
    <source>
        <dbReference type="EMBL" id="MPA47726.1"/>
    </source>
</evidence>
<dbReference type="InterPro" id="IPR001128">
    <property type="entry name" value="Cyt_P450"/>
</dbReference>
<gene>
    <name evidence="9" type="ORF">Din_017167</name>
</gene>
<name>A0A5B6ZWB1_DAVIN</name>
<dbReference type="GO" id="GO:0005506">
    <property type="term" value="F:iron ion binding"/>
    <property type="evidence" value="ECO:0007669"/>
    <property type="project" value="InterPro"/>
</dbReference>
<keyword evidence="8" id="KW-0472">Membrane</keyword>
<comment type="cofactor">
    <cofactor evidence="1 6">
        <name>heme</name>
        <dbReference type="ChEBI" id="CHEBI:30413"/>
    </cofactor>
</comment>
<keyword evidence="8" id="KW-1133">Transmembrane helix</keyword>
<evidence type="ECO:0000256" key="8">
    <source>
        <dbReference type="SAM" id="Phobius"/>
    </source>
</evidence>
<evidence type="ECO:0000256" key="2">
    <source>
        <dbReference type="ARBA" id="ARBA00010617"/>
    </source>
</evidence>
<dbReference type="PANTHER" id="PTHR24296">
    <property type="entry name" value="CYTOCHROME P450"/>
    <property type="match status" value="1"/>
</dbReference>
<dbReference type="Pfam" id="PF00067">
    <property type="entry name" value="p450"/>
    <property type="match status" value="1"/>
</dbReference>
<dbReference type="AlphaFoldDB" id="A0A5B6ZWB1"/>
<dbReference type="InterPro" id="IPR036396">
    <property type="entry name" value="Cyt_P450_sf"/>
</dbReference>
<dbReference type="PRINTS" id="PR00385">
    <property type="entry name" value="P450"/>
</dbReference>
<keyword evidence="7" id="KW-0503">Monooxygenase</keyword>
<feature type="transmembrane region" description="Helical" evidence="8">
    <location>
        <begin position="6"/>
        <end position="29"/>
    </location>
</feature>
<dbReference type="SUPFAM" id="SSF48264">
    <property type="entry name" value="Cytochrome P450"/>
    <property type="match status" value="1"/>
</dbReference>
<reference evidence="9" key="1">
    <citation type="submission" date="2019-08" db="EMBL/GenBank/DDBJ databases">
        <title>Reference gene set and small RNA set construction with multiple tissues from Davidia involucrata Baill.</title>
        <authorList>
            <person name="Yang H."/>
            <person name="Zhou C."/>
            <person name="Li G."/>
            <person name="Wang J."/>
            <person name="Gao P."/>
            <person name="Wang M."/>
            <person name="Wang R."/>
            <person name="Zhao Y."/>
        </authorList>
    </citation>
    <scope>NUCLEOTIDE SEQUENCE</scope>
    <source>
        <tissue evidence="9">Mixed with DoveR01_LX</tissue>
    </source>
</reference>
<feature type="binding site" description="axial binding residue" evidence="6">
    <location>
        <position position="462"/>
    </location>
    <ligand>
        <name>heme</name>
        <dbReference type="ChEBI" id="CHEBI:30413"/>
    </ligand>
    <ligandPart>
        <name>Fe</name>
        <dbReference type="ChEBI" id="CHEBI:18248"/>
    </ligandPart>
</feature>
<evidence type="ECO:0000256" key="4">
    <source>
        <dbReference type="ARBA" id="ARBA00023002"/>
    </source>
</evidence>
<evidence type="ECO:0000256" key="5">
    <source>
        <dbReference type="ARBA" id="ARBA00023004"/>
    </source>
</evidence>
<dbReference type="GO" id="GO:0016705">
    <property type="term" value="F:oxidoreductase activity, acting on paired donors, with incorporation or reduction of molecular oxygen"/>
    <property type="evidence" value="ECO:0007669"/>
    <property type="project" value="InterPro"/>
</dbReference>